<reference evidence="2" key="1">
    <citation type="submission" date="2023-03" db="EMBL/GenBank/DDBJ databases">
        <title>Massive genome expansion in bonnet fungi (Mycena s.s.) driven by repeated elements and novel gene families across ecological guilds.</title>
        <authorList>
            <consortium name="Lawrence Berkeley National Laboratory"/>
            <person name="Harder C.B."/>
            <person name="Miyauchi S."/>
            <person name="Viragh M."/>
            <person name="Kuo A."/>
            <person name="Thoen E."/>
            <person name="Andreopoulos B."/>
            <person name="Lu D."/>
            <person name="Skrede I."/>
            <person name="Drula E."/>
            <person name="Henrissat B."/>
            <person name="Morin E."/>
            <person name="Kohler A."/>
            <person name="Barry K."/>
            <person name="LaButti K."/>
            <person name="Morin E."/>
            <person name="Salamov A."/>
            <person name="Lipzen A."/>
            <person name="Mereny Z."/>
            <person name="Hegedus B."/>
            <person name="Baldrian P."/>
            <person name="Stursova M."/>
            <person name="Weitz H."/>
            <person name="Taylor A."/>
            <person name="Grigoriev I.V."/>
            <person name="Nagy L.G."/>
            <person name="Martin F."/>
            <person name="Kauserud H."/>
        </authorList>
    </citation>
    <scope>NUCLEOTIDE SEQUENCE</scope>
    <source>
        <strain evidence="2">CBHHK067</strain>
    </source>
</reference>
<dbReference type="EMBL" id="JARKIE010000576">
    <property type="protein sequence ID" value="KAJ7626720.1"/>
    <property type="molecule type" value="Genomic_DNA"/>
</dbReference>
<feature type="region of interest" description="Disordered" evidence="1">
    <location>
        <begin position="155"/>
        <end position="243"/>
    </location>
</feature>
<accession>A0AAD7FLE5</accession>
<organism evidence="2 3">
    <name type="scientific">Mycena rosella</name>
    <name type="common">Pink bonnet</name>
    <name type="synonym">Agaricus rosellus</name>
    <dbReference type="NCBI Taxonomy" id="1033263"/>
    <lineage>
        <taxon>Eukaryota</taxon>
        <taxon>Fungi</taxon>
        <taxon>Dikarya</taxon>
        <taxon>Basidiomycota</taxon>
        <taxon>Agaricomycotina</taxon>
        <taxon>Agaricomycetes</taxon>
        <taxon>Agaricomycetidae</taxon>
        <taxon>Agaricales</taxon>
        <taxon>Marasmiineae</taxon>
        <taxon>Mycenaceae</taxon>
        <taxon>Mycena</taxon>
    </lineage>
</organism>
<evidence type="ECO:0000256" key="1">
    <source>
        <dbReference type="SAM" id="MobiDB-lite"/>
    </source>
</evidence>
<dbReference type="Proteomes" id="UP001221757">
    <property type="component" value="Unassembled WGS sequence"/>
</dbReference>
<name>A0AAD7FLE5_MYCRO</name>
<evidence type="ECO:0000313" key="3">
    <source>
        <dbReference type="Proteomes" id="UP001221757"/>
    </source>
</evidence>
<keyword evidence="3" id="KW-1185">Reference proteome</keyword>
<feature type="compositionally biased region" description="Basic and acidic residues" evidence="1">
    <location>
        <begin position="176"/>
        <end position="188"/>
    </location>
</feature>
<dbReference type="AlphaFoldDB" id="A0AAD7FLE5"/>
<sequence>MINSVRGVIASILSSAGHSVNNKILGSANADRSKDKVLLGLLRFPEDNKSKPFTPILFPQGKKSQIVLEARFLVSADKLWASKGAITEINWEDNDRTYRKLLTSNPDAPSIKNIFRTFNKHIFAGVPKTAGNTNEVDEDDDVEDQINAAMHRLAFGDFDDDRDESDGNGEVLGDDGNVHIDVPVRDRQPIAGPSHLRQVRFADGPPHIQEYVADQDENSDAERPRRSSRRAGSQANGRGKGTT</sequence>
<gene>
    <name evidence="2" type="ORF">B0H17DRAFT_1150948</name>
</gene>
<feature type="compositionally biased region" description="Acidic residues" evidence="1">
    <location>
        <begin position="157"/>
        <end position="167"/>
    </location>
</feature>
<evidence type="ECO:0000313" key="2">
    <source>
        <dbReference type="EMBL" id="KAJ7626720.1"/>
    </source>
</evidence>
<comment type="caution">
    <text evidence="2">The sequence shown here is derived from an EMBL/GenBank/DDBJ whole genome shotgun (WGS) entry which is preliminary data.</text>
</comment>
<proteinExistence type="predicted"/>
<protein>
    <submittedName>
        <fullName evidence="2">Uncharacterized protein</fullName>
    </submittedName>
</protein>